<comment type="caution">
    <text evidence="1">The sequence shown here is derived from an EMBL/GenBank/DDBJ whole genome shotgun (WGS) entry which is preliminary data.</text>
</comment>
<keyword evidence="2" id="KW-1185">Reference proteome</keyword>
<dbReference type="EMBL" id="LXQA010401713">
    <property type="protein sequence ID" value="MCI49472.1"/>
    <property type="molecule type" value="Genomic_DNA"/>
</dbReference>
<dbReference type="AlphaFoldDB" id="A0A392SM28"/>
<organism evidence="1 2">
    <name type="scientific">Trifolium medium</name>
    <dbReference type="NCBI Taxonomy" id="97028"/>
    <lineage>
        <taxon>Eukaryota</taxon>
        <taxon>Viridiplantae</taxon>
        <taxon>Streptophyta</taxon>
        <taxon>Embryophyta</taxon>
        <taxon>Tracheophyta</taxon>
        <taxon>Spermatophyta</taxon>
        <taxon>Magnoliopsida</taxon>
        <taxon>eudicotyledons</taxon>
        <taxon>Gunneridae</taxon>
        <taxon>Pentapetalae</taxon>
        <taxon>rosids</taxon>
        <taxon>fabids</taxon>
        <taxon>Fabales</taxon>
        <taxon>Fabaceae</taxon>
        <taxon>Papilionoideae</taxon>
        <taxon>50 kb inversion clade</taxon>
        <taxon>NPAAA clade</taxon>
        <taxon>Hologalegina</taxon>
        <taxon>IRL clade</taxon>
        <taxon>Trifolieae</taxon>
        <taxon>Trifolium</taxon>
    </lineage>
</organism>
<evidence type="ECO:0000313" key="2">
    <source>
        <dbReference type="Proteomes" id="UP000265520"/>
    </source>
</evidence>
<accession>A0A392SM28</accession>
<dbReference type="Proteomes" id="UP000265520">
    <property type="component" value="Unassembled WGS sequence"/>
</dbReference>
<feature type="non-terminal residue" evidence="1">
    <location>
        <position position="1"/>
    </location>
</feature>
<proteinExistence type="predicted"/>
<reference evidence="1 2" key="1">
    <citation type="journal article" date="2018" name="Front. Plant Sci.">
        <title>Red Clover (Trifolium pratense) and Zigzag Clover (T. medium) - A Picture of Genomic Similarities and Differences.</title>
        <authorList>
            <person name="Dluhosova J."/>
            <person name="Istvanek J."/>
            <person name="Nedelnik J."/>
            <person name="Repkova J."/>
        </authorList>
    </citation>
    <scope>NUCLEOTIDE SEQUENCE [LARGE SCALE GENOMIC DNA]</scope>
    <source>
        <strain evidence="2">cv. 10/8</strain>
        <tissue evidence="1">Leaf</tissue>
    </source>
</reference>
<evidence type="ECO:0000313" key="1">
    <source>
        <dbReference type="EMBL" id="MCI49472.1"/>
    </source>
</evidence>
<protein>
    <submittedName>
        <fullName evidence="1">Uncharacterized protein</fullName>
    </submittedName>
</protein>
<name>A0A392SM28_9FABA</name>
<sequence>KDTPLNGEMPKTVHLIQRDCHLPTRHMEAASLPMPSLNKHRQQVRIKERESYVGQPRQSCGLNSWFSPL</sequence>